<evidence type="ECO:0000313" key="3">
    <source>
        <dbReference type="Proteomes" id="UP001189429"/>
    </source>
</evidence>
<feature type="compositionally biased region" description="Low complexity" evidence="1">
    <location>
        <begin position="572"/>
        <end position="617"/>
    </location>
</feature>
<sequence length="650" mass="68334">MDELADASQEEEQLFPNVAFTFHSWMTDTLSMKEGTTKNYCNQLRLLFEEDGKSFPCMASPEYFTMVRNSPVNRRGNNQRSACVKKFMEFWSAKGGKLWNEKGGWVQAPPNLHTLKGPIGTGRSDGEGTSGSSLPRPAQGHGGGAPAALAPSQSADKSSPGKESLDVAASRSATEPAATLSGAGGGGGSSSSSHKPPPPAAKPSEWSDASPEDRKDLPDLLVRFRRWIETRKSDEVASATAKSFGDLFKKHNAPLAVMGSSEFVRWLKSPSKAKPGQMGLKSAMWFGHFWVEGLGRKLEGTLCEVPDLRPGAAAQAPPAVGAATEPRQGGKRRLGDGLTERGAKRRRELEELLAQPEEDPPAVESDTEYAGGDVERFAKVCIVEASGSPKIDGPYRRYRGLSRGRPCYSKVLEHGRLFFYWSKGVWRIGKIFGGTSCMAKVKDIDGTDVVFPSGPYPHVWKVFQNSGDGPDADGKKSARPVPLMRVFDSAAEDELRGRSPLARLPALREPSESLAKVQAAAPAAAESRGAAAAPPGAHAGQQAPADCDGGEPQRSVEGGSSSSSQDSDDDSSGSSSDSGHEGPAAAGGTTAGSSAPSGAAPERPAPAATGGAACEARAGGGSGAEADFQKVLEGNLRKSSARRTPTNARS</sequence>
<accession>A0ABN9UH52</accession>
<keyword evidence="3" id="KW-1185">Reference proteome</keyword>
<feature type="region of interest" description="Disordered" evidence="1">
    <location>
        <begin position="102"/>
        <end position="214"/>
    </location>
</feature>
<protein>
    <submittedName>
        <fullName evidence="2">Uncharacterized protein</fullName>
    </submittedName>
</protein>
<dbReference type="EMBL" id="CAUYUJ010015804">
    <property type="protein sequence ID" value="CAK0858258.1"/>
    <property type="molecule type" value="Genomic_DNA"/>
</dbReference>
<dbReference type="Proteomes" id="UP001189429">
    <property type="component" value="Unassembled WGS sequence"/>
</dbReference>
<reference evidence="2" key="1">
    <citation type="submission" date="2023-10" db="EMBL/GenBank/DDBJ databases">
        <authorList>
            <person name="Chen Y."/>
            <person name="Shah S."/>
            <person name="Dougan E. K."/>
            <person name="Thang M."/>
            <person name="Chan C."/>
        </authorList>
    </citation>
    <scope>NUCLEOTIDE SEQUENCE [LARGE SCALE GENOMIC DNA]</scope>
</reference>
<feature type="compositionally biased region" description="Low complexity" evidence="1">
    <location>
        <begin position="515"/>
        <end position="545"/>
    </location>
</feature>
<feature type="compositionally biased region" description="Low complexity" evidence="1">
    <location>
        <begin position="310"/>
        <end position="323"/>
    </location>
</feature>
<proteinExistence type="predicted"/>
<evidence type="ECO:0000313" key="2">
    <source>
        <dbReference type="EMBL" id="CAK0858258.1"/>
    </source>
</evidence>
<organism evidence="2 3">
    <name type="scientific">Prorocentrum cordatum</name>
    <dbReference type="NCBI Taxonomy" id="2364126"/>
    <lineage>
        <taxon>Eukaryota</taxon>
        <taxon>Sar</taxon>
        <taxon>Alveolata</taxon>
        <taxon>Dinophyceae</taxon>
        <taxon>Prorocentrales</taxon>
        <taxon>Prorocentraceae</taxon>
        <taxon>Prorocentrum</taxon>
    </lineage>
</organism>
<gene>
    <name evidence="2" type="ORF">PCOR1329_LOCUS48103</name>
</gene>
<feature type="compositionally biased region" description="Low complexity" evidence="1">
    <location>
        <begin position="146"/>
        <end position="155"/>
    </location>
</feature>
<feature type="region of interest" description="Disordered" evidence="1">
    <location>
        <begin position="309"/>
        <end position="341"/>
    </location>
</feature>
<evidence type="ECO:0000256" key="1">
    <source>
        <dbReference type="SAM" id="MobiDB-lite"/>
    </source>
</evidence>
<feature type="region of interest" description="Disordered" evidence="1">
    <location>
        <begin position="513"/>
        <end position="650"/>
    </location>
</feature>
<name>A0ABN9UH52_9DINO</name>
<comment type="caution">
    <text evidence="2">The sequence shown here is derived from an EMBL/GenBank/DDBJ whole genome shotgun (WGS) entry which is preliminary data.</text>
</comment>